<dbReference type="SMART" id="SM00028">
    <property type="entry name" value="TPR"/>
    <property type="match status" value="10"/>
</dbReference>
<protein>
    <submittedName>
        <fullName evidence="1">Uncharacterized protein</fullName>
    </submittedName>
</protein>
<proteinExistence type="predicted"/>
<accession>A0A381RK31</accession>
<reference evidence="1" key="1">
    <citation type="submission" date="2018-05" db="EMBL/GenBank/DDBJ databases">
        <authorList>
            <person name="Lanie J.A."/>
            <person name="Ng W.-L."/>
            <person name="Kazmierczak K.M."/>
            <person name="Andrzejewski T.M."/>
            <person name="Davidsen T.M."/>
            <person name="Wayne K.J."/>
            <person name="Tettelin H."/>
            <person name="Glass J.I."/>
            <person name="Rusch D."/>
            <person name="Podicherti R."/>
            <person name="Tsui H.-C.T."/>
            <person name="Winkler M.E."/>
        </authorList>
    </citation>
    <scope>NUCLEOTIDE SEQUENCE</scope>
</reference>
<dbReference type="Pfam" id="PF13181">
    <property type="entry name" value="TPR_8"/>
    <property type="match status" value="1"/>
</dbReference>
<gene>
    <name evidence="1" type="ORF">METZ01_LOCUS45049</name>
</gene>
<name>A0A381RK31_9ZZZZ</name>
<dbReference type="PROSITE" id="PS50293">
    <property type="entry name" value="TPR_REGION"/>
    <property type="match status" value="3"/>
</dbReference>
<dbReference type="Pfam" id="PF14559">
    <property type="entry name" value="TPR_19"/>
    <property type="match status" value="1"/>
</dbReference>
<dbReference type="SUPFAM" id="SSF48452">
    <property type="entry name" value="TPR-like"/>
    <property type="match status" value="2"/>
</dbReference>
<dbReference type="PROSITE" id="PS50005">
    <property type="entry name" value="TPR"/>
    <property type="match status" value="6"/>
</dbReference>
<organism evidence="1">
    <name type="scientific">marine metagenome</name>
    <dbReference type="NCBI Taxonomy" id="408172"/>
    <lineage>
        <taxon>unclassified sequences</taxon>
        <taxon>metagenomes</taxon>
        <taxon>ecological metagenomes</taxon>
    </lineage>
</organism>
<feature type="non-terminal residue" evidence="1">
    <location>
        <position position="1"/>
    </location>
</feature>
<dbReference type="AlphaFoldDB" id="A0A381RK31"/>
<dbReference type="PANTHER" id="PTHR12558">
    <property type="entry name" value="CELL DIVISION CYCLE 16,23,27"/>
    <property type="match status" value="1"/>
</dbReference>
<dbReference type="InterPro" id="IPR019734">
    <property type="entry name" value="TPR_rpt"/>
</dbReference>
<dbReference type="InterPro" id="IPR011990">
    <property type="entry name" value="TPR-like_helical_dom_sf"/>
</dbReference>
<evidence type="ECO:0000313" key="1">
    <source>
        <dbReference type="EMBL" id="SUZ92195.1"/>
    </source>
</evidence>
<dbReference type="Pfam" id="PF13432">
    <property type="entry name" value="TPR_16"/>
    <property type="match status" value="4"/>
</dbReference>
<dbReference type="Gene3D" id="1.25.40.10">
    <property type="entry name" value="Tetratricopeptide repeat domain"/>
    <property type="match status" value="3"/>
</dbReference>
<dbReference type="PANTHER" id="PTHR12558:SF13">
    <property type="entry name" value="CELL DIVISION CYCLE PROTEIN 27 HOMOLOG"/>
    <property type="match status" value="1"/>
</dbReference>
<sequence>VVLASLIAATLLPSPALGHPGPSPDNREPPRPLFLQNPPVAEAFDKAMRDGTDAAAAGNPAGAITAFRRALELEPESFLAHRYLASALLQLESYDDALTMLAAAARLRPQEPSVLYTQALTLTRLERFREAIPYLEKAVAAYPGNADAWMLLGRLLTQYDGSLEAILRATEAFEQAFEQRPDSVEILLGLTRTYRRIGLYDEALELLYGASRTGSIALSLTLARAQIQMQVGSYKAAHATLSQAIAAGAGALTYYQLGIVERNLGNLDAARAALETATRLRPRLIEAILELGNLLIVRQEFAAAKETLQRAVEVAPENAEAHNLLGLARLRAGDASSAVPYFERALALDPTLANAIYNLALGLRDLGRIEQSRGTMDRFAVLNEKLEADEITENRSTEIAIVNGRGLYYYRHGDSERAREIFEQALELSPEDGLVHFNLGLAHAALGNHVQAVVAFERAIELNPTRPNAYAALAVEYRALGRKEDAARMEARYRELRRDLHGW</sequence>
<dbReference type="EMBL" id="UINC01002039">
    <property type="protein sequence ID" value="SUZ92195.1"/>
    <property type="molecule type" value="Genomic_DNA"/>
</dbReference>